<dbReference type="KEGG" id="upv:EJN92_07130"/>
<dbReference type="AlphaFoldDB" id="A0A3Q9BQ31"/>
<accession>A0A3Q9BQ31</accession>
<keyword evidence="2" id="KW-1185">Reference proteome</keyword>
<protein>
    <submittedName>
        <fullName evidence="1">Uncharacterized protein</fullName>
    </submittedName>
</protein>
<dbReference type="RefSeq" id="WP_126127174.1">
    <property type="nucleotide sequence ID" value="NZ_CP034464.1"/>
</dbReference>
<reference evidence="1 2" key="1">
    <citation type="journal article" date="2011" name="Int. J. Syst. Evol. Microbiol.">
        <title>Description of Undibacterium oligocarboniphilum sp. nov., isolated from purified water, and Undibacterium pigrum strain CCUG 49012 as the type strain of Undibacterium parvum sp. nov., and emended descriptions of the genus Undibacterium and the species Undibacterium pigrum.</title>
        <authorList>
            <person name="Eder W."/>
            <person name="Wanner G."/>
            <person name="Ludwig W."/>
            <person name="Busse H.J."/>
            <person name="Ziemke-Kageler F."/>
            <person name="Lang E."/>
        </authorList>
    </citation>
    <scope>NUCLEOTIDE SEQUENCE [LARGE SCALE GENOMIC DNA]</scope>
    <source>
        <strain evidence="1 2">DSM 23061</strain>
    </source>
</reference>
<name>A0A3Q9BQ31_9BURK</name>
<gene>
    <name evidence="1" type="ORF">EJN92_07130</name>
</gene>
<sequence>MPEEKSPRCQDCGFTVFNNRYPRCEKCGVLLSAHLVLSKEQLAEVFKLEAEQAELRNIARAKAESASVNHSQDYIPYVGYQDFQ</sequence>
<dbReference type="Proteomes" id="UP000275663">
    <property type="component" value="Chromosome"/>
</dbReference>
<organism evidence="1 2">
    <name type="scientific">Undibacterium parvum</name>
    <dbReference type="NCBI Taxonomy" id="401471"/>
    <lineage>
        <taxon>Bacteria</taxon>
        <taxon>Pseudomonadati</taxon>
        <taxon>Pseudomonadota</taxon>
        <taxon>Betaproteobacteria</taxon>
        <taxon>Burkholderiales</taxon>
        <taxon>Oxalobacteraceae</taxon>
        <taxon>Undibacterium</taxon>
    </lineage>
</organism>
<evidence type="ECO:0000313" key="2">
    <source>
        <dbReference type="Proteomes" id="UP000275663"/>
    </source>
</evidence>
<dbReference type="EMBL" id="CP034464">
    <property type="protein sequence ID" value="AZP11789.1"/>
    <property type="molecule type" value="Genomic_DNA"/>
</dbReference>
<evidence type="ECO:0000313" key="1">
    <source>
        <dbReference type="EMBL" id="AZP11789.1"/>
    </source>
</evidence>
<proteinExistence type="predicted"/>
<dbReference type="OrthoDB" id="10002934at2"/>